<name>A0A1M5CEF5_9BACT</name>
<keyword evidence="3" id="KW-1185">Reference proteome</keyword>
<protein>
    <submittedName>
        <fullName evidence="2">Uncharacterized protein</fullName>
    </submittedName>
</protein>
<reference evidence="2 3" key="1">
    <citation type="submission" date="2016-11" db="EMBL/GenBank/DDBJ databases">
        <authorList>
            <person name="Jaros S."/>
            <person name="Januszkiewicz K."/>
            <person name="Wedrychowicz H."/>
        </authorList>
    </citation>
    <scope>NUCLEOTIDE SEQUENCE [LARGE SCALE GENOMIC DNA]</scope>
    <source>
        <strain evidence="2 3">DSM 18119</strain>
    </source>
</reference>
<feature type="transmembrane region" description="Helical" evidence="1">
    <location>
        <begin position="60"/>
        <end position="79"/>
    </location>
</feature>
<accession>A0A1M5CEF5</accession>
<dbReference type="EMBL" id="FQUU01000012">
    <property type="protein sequence ID" value="SHF53056.1"/>
    <property type="molecule type" value="Genomic_DNA"/>
</dbReference>
<gene>
    <name evidence="2" type="ORF">SAMN02745131_02901</name>
</gene>
<evidence type="ECO:0000256" key="1">
    <source>
        <dbReference type="SAM" id="Phobius"/>
    </source>
</evidence>
<keyword evidence="1" id="KW-0812">Transmembrane</keyword>
<dbReference type="STRING" id="1121884.SAMN02745131_02901"/>
<dbReference type="RefSeq" id="WP_072836049.1">
    <property type="nucleotide sequence ID" value="NZ_FQUU01000012.1"/>
</dbReference>
<proteinExistence type="predicted"/>
<evidence type="ECO:0000313" key="2">
    <source>
        <dbReference type="EMBL" id="SHF53056.1"/>
    </source>
</evidence>
<dbReference type="Proteomes" id="UP000184048">
    <property type="component" value="Unassembled WGS sequence"/>
</dbReference>
<evidence type="ECO:0000313" key="3">
    <source>
        <dbReference type="Proteomes" id="UP000184048"/>
    </source>
</evidence>
<keyword evidence="1" id="KW-0472">Membrane</keyword>
<feature type="transmembrane region" description="Helical" evidence="1">
    <location>
        <begin position="20"/>
        <end position="39"/>
    </location>
</feature>
<keyword evidence="1" id="KW-1133">Transmembrane helix</keyword>
<dbReference type="AlphaFoldDB" id="A0A1M5CEF5"/>
<sequence length="183" mass="21211">MDTSYPVILNLKIPWLSKTFYYLLMACLVVLVLFALHMVPSRHASDEMKTAYFILTTSEFVKKVVVFAFLGTPIFFILYRFCRIKRQGLLTLLPDKIEVDNYKIVTSYSINEITHIACNDAMDSDGFPKGELTIDFKDKSQKVTSMLLIDYGQSEEIMNKILAYENIKFYITDFSMSMEELEN</sequence>
<organism evidence="2 3">
    <name type="scientific">Flavisolibacter ginsengisoli DSM 18119</name>
    <dbReference type="NCBI Taxonomy" id="1121884"/>
    <lineage>
        <taxon>Bacteria</taxon>
        <taxon>Pseudomonadati</taxon>
        <taxon>Bacteroidota</taxon>
        <taxon>Chitinophagia</taxon>
        <taxon>Chitinophagales</taxon>
        <taxon>Chitinophagaceae</taxon>
        <taxon>Flavisolibacter</taxon>
    </lineage>
</organism>